<evidence type="ECO:0000256" key="10">
    <source>
        <dbReference type="ARBA" id="ARBA00022840"/>
    </source>
</evidence>
<dbReference type="InterPro" id="IPR036890">
    <property type="entry name" value="HATPase_C_sf"/>
</dbReference>
<evidence type="ECO:0000259" key="16">
    <source>
        <dbReference type="PROSITE" id="PS50109"/>
    </source>
</evidence>
<dbReference type="Pfam" id="PF00989">
    <property type="entry name" value="PAS"/>
    <property type="match status" value="1"/>
</dbReference>
<proteinExistence type="predicted"/>
<dbReference type="CDD" id="cd00130">
    <property type="entry name" value="PAS"/>
    <property type="match status" value="1"/>
</dbReference>
<evidence type="ECO:0000313" key="19">
    <source>
        <dbReference type="EMBL" id="MEB3103208.1"/>
    </source>
</evidence>
<gene>
    <name evidence="19" type="primary">walK</name>
    <name evidence="19" type="ORF">VF724_16340</name>
</gene>
<dbReference type="SUPFAM" id="SSF158472">
    <property type="entry name" value="HAMP domain-like"/>
    <property type="match status" value="1"/>
</dbReference>
<dbReference type="SMART" id="SM00388">
    <property type="entry name" value="HisKA"/>
    <property type="match status" value="1"/>
</dbReference>
<dbReference type="InterPro" id="IPR050351">
    <property type="entry name" value="BphY/WalK/GraS-like"/>
</dbReference>
<dbReference type="Pfam" id="PF02518">
    <property type="entry name" value="HATPase_c"/>
    <property type="match status" value="1"/>
</dbReference>
<evidence type="ECO:0000256" key="8">
    <source>
        <dbReference type="ARBA" id="ARBA00022741"/>
    </source>
</evidence>
<feature type="domain" description="HAMP" evidence="18">
    <location>
        <begin position="204"/>
        <end position="256"/>
    </location>
</feature>
<evidence type="ECO:0000256" key="14">
    <source>
        <dbReference type="SAM" id="Coils"/>
    </source>
</evidence>
<keyword evidence="6 19" id="KW-0808">Transferase</keyword>
<comment type="caution">
    <text evidence="19">The sequence shown here is derived from an EMBL/GenBank/DDBJ whole genome shotgun (WGS) entry which is preliminary data.</text>
</comment>
<evidence type="ECO:0000256" key="9">
    <source>
        <dbReference type="ARBA" id="ARBA00022777"/>
    </source>
</evidence>
<dbReference type="PROSITE" id="PS50112">
    <property type="entry name" value="PAS"/>
    <property type="match status" value="1"/>
</dbReference>
<reference evidence="19" key="1">
    <citation type="submission" date="2023-12" db="EMBL/GenBank/DDBJ databases">
        <title>Fervidustalea candida gen. nov., sp. nov., a novel member of the family Paenibacillaceae isolated from a geothermal area.</title>
        <authorList>
            <person name="Li W.-J."/>
            <person name="Jiao J.-Y."/>
            <person name="Chen Y."/>
        </authorList>
    </citation>
    <scope>NUCLEOTIDE SEQUENCE</scope>
    <source>
        <strain evidence="19">SYSU GA230002</strain>
    </source>
</reference>
<dbReference type="SMART" id="SM00387">
    <property type="entry name" value="HATPase_c"/>
    <property type="match status" value="1"/>
</dbReference>
<evidence type="ECO:0000256" key="2">
    <source>
        <dbReference type="ARBA" id="ARBA00004651"/>
    </source>
</evidence>
<evidence type="ECO:0000259" key="18">
    <source>
        <dbReference type="PROSITE" id="PS50885"/>
    </source>
</evidence>
<dbReference type="Pfam" id="PF00672">
    <property type="entry name" value="HAMP"/>
    <property type="match status" value="1"/>
</dbReference>
<evidence type="ECO:0000256" key="1">
    <source>
        <dbReference type="ARBA" id="ARBA00000085"/>
    </source>
</evidence>
<dbReference type="InterPro" id="IPR057640">
    <property type="entry name" value="Cache_WalK"/>
</dbReference>
<keyword evidence="5" id="KW-0597">Phosphoprotein</keyword>
<dbReference type="SUPFAM" id="SSF47384">
    <property type="entry name" value="Homodimeric domain of signal transducing histidine kinase"/>
    <property type="match status" value="1"/>
</dbReference>
<dbReference type="InterPro" id="IPR035965">
    <property type="entry name" value="PAS-like_dom_sf"/>
</dbReference>
<dbReference type="Gene3D" id="1.10.8.500">
    <property type="entry name" value="HAMP domain in histidine kinase"/>
    <property type="match status" value="1"/>
</dbReference>
<evidence type="ECO:0000256" key="6">
    <source>
        <dbReference type="ARBA" id="ARBA00022679"/>
    </source>
</evidence>
<evidence type="ECO:0000256" key="5">
    <source>
        <dbReference type="ARBA" id="ARBA00022553"/>
    </source>
</evidence>
<dbReference type="PRINTS" id="PR00344">
    <property type="entry name" value="BCTRLSENSOR"/>
</dbReference>
<dbReference type="NCBIfam" id="NF033092">
    <property type="entry name" value="HK_WalK"/>
    <property type="match status" value="1"/>
</dbReference>
<feature type="transmembrane region" description="Helical" evidence="15">
    <location>
        <begin position="180"/>
        <end position="203"/>
    </location>
</feature>
<dbReference type="CDD" id="cd00082">
    <property type="entry name" value="HisKA"/>
    <property type="match status" value="1"/>
</dbReference>
<keyword evidence="8" id="KW-0547">Nucleotide-binding</keyword>
<feature type="domain" description="Histidine kinase" evidence="16">
    <location>
        <begin position="385"/>
        <end position="604"/>
    </location>
</feature>
<dbReference type="EMBL" id="JAYJLD010000030">
    <property type="protein sequence ID" value="MEB3103208.1"/>
    <property type="molecule type" value="Genomic_DNA"/>
</dbReference>
<evidence type="ECO:0000259" key="17">
    <source>
        <dbReference type="PROSITE" id="PS50112"/>
    </source>
</evidence>
<evidence type="ECO:0000256" key="4">
    <source>
        <dbReference type="ARBA" id="ARBA00022475"/>
    </source>
</evidence>
<comment type="subcellular location">
    <subcellularLocation>
        <location evidence="2">Cell membrane</location>
        <topology evidence="2">Multi-pass membrane protein</topology>
    </subcellularLocation>
</comment>
<dbReference type="InterPro" id="IPR003660">
    <property type="entry name" value="HAMP_dom"/>
</dbReference>
<dbReference type="SMART" id="SM00091">
    <property type="entry name" value="PAS"/>
    <property type="match status" value="1"/>
</dbReference>
<evidence type="ECO:0000256" key="11">
    <source>
        <dbReference type="ARBA" id="ARBA00022989"/>
    </source>
</evidence>
<dbReference type="PROSITE" id="PS50885">
    <property type="entry name" value="HAMP"/>
    <property type="match status" value="1"/>
</dbReference>
<comment type="catalytic activity">
    <reaction evidence="1">
        <text>ATP + protein L-histidine = ADP + protein N-phospho-L-histidine.</text>
        <dbReference type="EC" id="2.7.13.3"/>
    </reaction>
</comment>
<dbReference type="PANTHER" id="PTHR45453:SF1">
    <property type="entry name" value="PHOSPHATE REGULON SENSOR PROTEIN PHOR"/>
    <property type="match status" value="1"/>
</dbReference>
<feature type="coiled-coil region" evidence="14">
    <location>
        <begin position="244"/>
        <end position="271"/>
    </location>
</feature>
<evidence type="ECO:0000256" key="7">
    <source>
        <dbReference type="ARBA" id="ARBA00022692"/>
    </source>
</evidence>
<keyword evidence="4" id="KW-1003">Cell membrane</keyword>
<dbReference type="InterPro" id="IPR013767">
    <property type="entry name" value="PAS_fold"/>
</dbReference>
<evidence type="ECO:0000256" key="15">
    <source>
        <dbReference type="SAM" id="Phobius"/>
    </source>
</evidence>
<keyword evidence="9 19" id="KW-0418">Kinase</keyword>
<dbReference type="InterPro" id="IPR000014">
    <property type="entry name" value="PAS"/>
</dbReference>
<feature type="domain" description="PAS" evidence="17">
    <location>
        <begin position="261"/>
        <end position="305"/>
    </location>
</feature>
<keyword evidence="20" id="KW-1185">Reference proteome</keyword>
<evidence type="ECO:0000256" key="12">
    <source>
        <dbReference type="ARBA" id="ARBA00023012"/>
    </source>
</evidence>
<dbReference type="InterPro" id="IPR003594">
    <property type="entry name" value="HATPase_dom"/>
</dbReference>
<keyword evidence="11 15" id="KW-1133">Transmembrane helix</keyword>
<sequence>MKESRFFQSIQIRLIIIYVLLILIAMQLIGVYFVKTLENTFQKTFSQSLNNQVDLLTKFVEPYLELNQEGKSEGKIQEELDGVVKNLNTISKAEIQIIDSNGIMMSTTSIKNRSLVGQKTTQTEVSRALQGIKVDAGTMVDSTGARYRVIAMPIGGGGKVLGAVYMIASMEDLYDRIKDINRILVSGTLIALGLTVLLGVILAHTITNPIKDITKQAKAIAEGDFNRQVNVVSHDEIGQLSLAFNHMTNRLKEALSQNEEEKEKLSSILSNMSDGVIATDDKGKIIVVNARSKQILRKQEQDMIGLDIAEVLEMSMGQIGKYVLGDENNVLIQLMDDHQEVSKQIQVTFTPIHRRGKGITGTIAVLHDVTEQEKMERSRREFVANVSHELRTPLTTIKSYLEALDDGAIEDPTLSRKFVAVARNETERMIRLVTDLLHLSRFDSQQAVLSKEQTNIVDMLEEVADRFSFQLQKKSIDILILTEGEIPSLMLDRDQIDQVLDNLVSNAIKYTPEGGKIEIRTEMPDKEHLLVSISDTGIGIPKKDLERIFDRFYRVDKARSRNMGGTGLGLSIAREIIKAHNGVIDIASEVNRGTTISFILPVQREGSEGK</sequence>
<evidence type="ECO:0000256" key="3">
    <source>
        <dbReference type="ARBA" id="ARBA00012438"/>
    </source>
</evidence>
<dbReference type="GO" id="GO:0004673">
    <property type="term" value="F:protein histidine kinase activity"/>
    <property type="evidence" value="ECO:0007669"/>
    <property type="project" value="UniProtKB-EC"/>
</dbReference>
<dbReference type="InterPro" id="IPR036097">
    <property type="entry name" value="HisK_dim/P_sf"/>
</dbReference>
<dbReference type="Pfam" id="PF23846">
    <property type="entry name" value="Cache_WalK"/>
    <property type="match status" value="1"/>
</dbReference>
<keyword evidence="12" id="KW-0902">Two-component regulatory system</keyword>
<dbReference type="CDD" id="cd00075">
    <property type="entry name" value="HATPase"/>
    <property type="match status" value="1"/>
</dbReference>
<accession>A0ABU5ZL23</accession>
<dbReference type="SUPFAM" id="SSF55874">
    <property type="entry name" value="ATPase domain of HSP90 chaperone/DNA topoisomerase II/histidine kinase"/>
    <property type="match status" value="1"/>
</dbReference>
<dbReference type="EC" id="2.7.13.3" evidence="3"/>
<dbReference type="PANTHER" id="PTHR45453">
    <property type="entry name" value="PHOSPHATE REGULON SENSOR PROTEIN PHOR"/>
    <property type="match status" value="1"/>
</dbReference>
<keyword evidence="7 15" id="KW-0812">Transmembrane</keyword>
<evidence type="ECO:0000256" key="13">
    <source>
        <dbReference type="ARBA" id="ARBA00023136"/>
    </source>
</evidence>
<feature type="transmembrane region" description="Helical" evidence="15">
    <location>
        <begin position="12"/>
        <end position="34"/>
    </location>
</feature>
<dbReference type="SUPFAM" id="SSF103190">
    <property type="entry name" value="Sensory domain-like"/>
    <property type="match status" value="1"/>
</dbReference>
<dbReference type="InterPro" id="IPR029151">
    <property type="entry name" value="Sensor-like_sf"/>
</dbReference>
<dbReference type="Pfam" id="PF00512">
    <property type="entry name" value="HisKA"/>
    <property type="match status" value="1"/>
</dbReference>
<dbReference type="InterPro" id="IPR005467">
    <property type="entry name" value="His_kinase_dom"/>
</dbReference>
<dbReference type="SUPFAM" id="SSF55785">
    <property type="entry name" value="PYP-like sensor domain (PAS domain)"/>
    <property type="match status" value="1"/>
</dbReference>
<evidence type="ECO:0000313" key="20">
    <source>
        <dbReference type="Proteomes" id="UP001310386"/>
    </source>
</evidence>
<dbReference type="RefSeq" id="WP_371755337.1">
    <property type="nucleotide sequence ID" value="NZ_JAYJLD010000030.1"/>
</dbReference>
<dbReference type="InterPro" id="IPR049814">
    <property type="entry name" value="Resp_reg_WalK"/>
</dbReference>
<protein>
    <recommendedName>
        <fullName evidence="3">histidine kinase</fullName>
        <ecNumber evidence="3">2.7.13.3</ecNumber>
    </recommendedName>
</protein>
<organism evidence="19 20">
    <name type="scientific">Ferviditalea candida</name>
    <dbReference type="NCBI Taxonomy" id="3108399"/>
    <lineage>
        <taxon>Bacteria</taxon>
        <taxon>Bacillati</taxon>
        <taxon>Bacillota</taxon>
        <taxon>Bacilli</taxon>
        <taxon>Bacillales</taxon>
        <taxon>Paenibacillaceae</taxon>
        <taxon>Ferviditalea</taxon>
    </lineage>
</organism>
<dbReference type="InterPro" id="IPR004358">
    <property type="entry name" value="Sig_transdc_His_kin-like_C"/>
</dbReference>
<keyword evidence="10" id="KW-0067">ATP-binding</keyword>
<dbReference type="Proteomes" id="UP001310386">
    <property type="component" value="Unassembled WGS sequence"/>
</dbReference>
<dbReference type="PROSITE" id="PS50109">
    <property type="entry name" value="HIS_KIN"/>
    <property type="match status" value="1"/>
</dbReference>
<dbReference type="Gene3D" id="3.30.565.10">
    <property type="entry name" value="Histidine kinase-like ATPase, C-terminal domain"/>
    <property type="match status" value="1"/>
</dbReference>
<dbReference type="SMART" id="SM00304">
    <property type="entry name" value="HAMP"/>
    <property type="match status" value="1"/>
</dbReference>
<dbReference type="Gene3D" id="3.30.450.20">
    <property type="entry name" value="PAS domain"/>
    <property type="match status" value="2"/>
</dbReference>
<name>A0ABU5ZL23_9BACL</name>
<dbReference type="InterPro" id="IPR003661">
    <property type="entry name" value="HisK_dim/P_dom"/>
</dbReference>
<dbReference type="Gene3D" id="1.10.287.130">
    <property type="match status" value="1"/>
</dbReference>
<keyword evidence="14" id="KW-0175">Coiled coil</keyword>
<dbReference type="CDD" id="cd06225">
    <property type="entry name" value="HAMP"/>
    <property type="match status" value="1"/>
</dbReference>
<feature type="transmembrane region" description="Helical" evidence="15">
    <location>
        <begin position="149"/>
        <end position="168"/>
    </location>
</feature>
<keyword evidence="13 15" id="KW-0472">Membrane</keyword>
<dbReference type="NCBIfam" id="TIGR00229">
    <property type="entry name" value="sensory_box"/>
    <property type="match status" value="1"/>
</dbReference>